<comment type="catalytic activity">
    <reaction evidence="1">
        <text>6-hydroxymethyl-7,8-dihydropterin + ATP = (7,8-dihydropterin-6-yl)methyl diphosphate + AMP + H(+)</text>
        <dbReference type="Rhea" id="RHEA:11412"/>
        <dbReference type="ChEBI" id="CHEBI:15378"/>
        <dbReference type="ChEBI" id="CHEBI:30616"/>
        <dbReference type="ChEBI" id="CHEBI:44841"/>
        <dbReference type="ChEBI" id="CHEBI:72950"/>
        <dbReference type="ChEBI" id="CHEBI:456215"/>
        <dbReference type="EC" id="2.7.6.3"/>
    </reaction>
</comment>
<evidence type="ECO:0000256" key="5">
    <source>
        <dbReference type="ARBA" id="ARBA00022741"/>
    </source>
</evidence>
<comment type="pathway">
    <text evidence="2">Cofactor biosynthesis; tetrahydrofolate biosynthesis; 2-amino-4-hydroxy-6-hydroxymethyl-7,8-dihydropteridine diphosphate from 7,8-dihydroneopterin triphosphate: step 4/4.</text>
</comment>
<dbReference type="Gene3D" id="3.40.430.10">
    <property type="entry name" value="Dihydrofolate Reductase, subunit A"/>
    <property type="match status" value="1"/>
</dbReference>
<keyword evidence="4" id="KW-0808">Transferase</keyword>
<keyword evidence="5" id="KW-0547">Nucleotide-binding</keyword>
<dbReference type="EC" id="2.7.6.3" evidence="3"/>
<evidence type="ECO:0000256" key="6">
    <source>
        <dbReference type="ARBA" id="ARBA00022777"/>
    </source>
</evidence>
<dbReference type="PANTHER" id="PTHR43071:SF1">
    <property type="entry name" value="2-AMINO-4-HYDROXY-6-HYDROXYMETHYLDIHYDROPTERIDINE PYROPHOSPHOKINASE"/>
    <property type="match status" value="1"/>
</dbReference>
<dbReference type="SUPFAM" id="SSF55083">
    <property type="entry name" value="6-hydroxymethyl-7,8-dihydropterin pyrophosphokinase, HPPK"/>
    <property type="match status" value="1"/>
</dbReference>
<evidence type="ECO:0000256" key="1">
    <source>
        <dbReference type="ARBA" id="ARBA00000198"/>
    </source>
</evidence>
<dbReference type="OrthoDB" id="9808041at2"/>
<dbReference type="PROSITE" id="PS51330">
    <property type="entry name" value="DHFR_2"/>
    <property type="match status" value="1"/>
</dbReference>
<dbReference type="GO" id="GO:0004146">
    <property type="term" value="F:dihydrofolate reductase activity"/>
    <property type="evidence" value="ECO:0007669"/>
    <property type="project" value="InterPro"/>
</dbReference>
<dbReference type="RefSeq" id="WP_075445856.1">
    <property type="nucleotide sequence ID" value="NZ_FOQK01000045.1"/>
</dbReference>
<keyword evidence="8" id="KW-0289">Folate biosynthesis</keyword>
<evidence type="ECO:0000313" key="11">
    <source>
        <dbReference type="Proteomes" id="UP000183639"/>
    </source>
</evidence>
<feature type="domain" description="DHFR" evidence="9">
    <location>
        <begin position="172"/>
        <end position="333"/>
    </location>
</feature>
<dbReference type="PRINTS" id="PR00070">
    <property type="entry name" value="DHFR"/>
</dbReference>
<dbReference type="Pfam" id="PF00186">
    <property type="entry name" value="DHFR_1"/>
    <property type="match status" value="1"/>
</dbReference>
<dbReference type="Gene3D" id="3.30.70.560">
    <property type="entry name" value="7,8-Dihydro-6-hydroxymethylpterin-pyrophosphokinase HPPK"/>
    <property type="match status" value="1"/>
</dbReference>
<gene>
    <name evidence="10" type="ORF">SAMN04487861_1455</name>
</gene>
<dbReference type="InterPro" id="IPR001796">
    <property type="entry name" value="DHFR_dom"/>
</dbReference>
<organism evidence="10 11">
    <name type="scientific">Selenomonas ruminantium</name>
    <dbReference type="NCBI Taxonomy" id="971"/>
    <lineage>
        <taxon>Bacteria</taxon>
        <taxon>Bacillati</taxon>
        <taxon>Bacillota</taxon>
        <taxon>Negativicutes</taxon>
        <taxon>Selenomonadales</taxon>
        <taxon>Selenomonadaceae</taxon>
        <taxon>Selenomonas</taxon>
    </lineage>
</organism>
<accession>A0A1I3IE23</accession>
<dbReference type="EMBL" id="FOQK01000045">
    <property type="protein sequence ID" value="SFI46077.1"/>
    <property type="molecule type" value="Genomic_DNA"/>
</dbReference>
<evidence type="ECO:0000256" key="4">
    <source>
        <dbReference type="ARBA" id="ARBA00022679"/>
    </source>
</evidence>
<dbReference type="AlphaFoldDB" id="A0A1I3IE23"/>
<dbReference type="PANTHER" id="PTHR43071">
    <property type="entry name" value="2-AMINO-4-HYDROXY-6-HYDROXYMETHYLDIHYDROPTERIDINE PYROPHOSPHOKINASE"/>
    <property type="match status" value="1"/>
</dbReference>
<dbReference type="Pfam" id="PF01288">
    <property type="entry name" value="HPPK"/>
    <property type="match status" value="1"/>
</dbReference>
<dbReference type="InterPro" id="IPR000550">
    <property type="entry name" value="Hppk"/>
</dbReference>
<dbReference type="NCBIfam" id="TIGR01498">
    <property type="entry name" value="folK"/>
    <property type="match status" value="1"/>
</dbReference>
<evidence type="ECO:0000256" key="8">
    <source>
        <dbReference type="ARBA" id="ARBA00022909"/>
    </source>
</evidence>
<keyword evidence="7" id="KW-0067">ATP-binding</keyword>
<dbReference type="GO" id="GO:0016301">
    <property type="term" value="F:kinase activity"/>
    <property type="evidence" value="ECO:0007669"/>
    <property type="project" value="UniProtKB-KW"/>
</dbReference>
<dbReference type="UniPathway" id="UPA00077">
    <property type="reaction ID" value="UER00155"/>
</dbReference>
<dbReference type="CDD" id="cd00209">
    <property type="entry name" value="DHFR"/>
    <property type="match status" value="1"/>
</dbReference>
<dbReference type="CDD" id="cd00483">
    <property type="entry name" value="HPPK"/>
    <property type="match status" value="1"/>
</dbReference>
<dbReference type="Proteomes" id="UP000183639">
    <property type="component" value="Unassembled WGS sequence"/>
</dbReference>
<dbReference type="InterPro" id="IPR035907">
    <property type="entry name" value="Hppk_sf"/>
</dbReference>
<dbReference type="GO" id="GO:0046656">
    <property type="term" value="P:folic acid biosynthetic process"/>
    <property type="evidence" value="ECO:0007669"/>
    <property type="project" value="UniProtKB-KW"/>
</dbReference>
<keyword evidence="6 10" id="KW-0418">Kinase</keyword>
<evidence type="ECO:0000256" key="3">
    <source>
        <dbReference type="ARBA" id="ARBA00013253"/>
    </source>
</evidence>
<evidence type="ECO:0000256" key="2">
    <source>
        <dbReference type="ARBA" id="ARBA00005051"/>
    </source>
</evidence>
<evidence type="ECO:0000256" key="7">
    <source>
        <dbReference type="ARBA" id="ARBA00022840"/>
    </source>
</evidence>
<evidence type="ECO:0000313" key="10">
    <source>
        <dbReference type="EMBL" id="SFI46077.1"/>
    </source>
</evidence>
<dbReference type="SUPFAM" id="SSF53597">
    <property type="entry name" value="Dihydrofolate reductase-like"/>
    <property type="match status" value="1"/>
</dbReference>
<evidence type="ECO:0000259" key="9">
    <source>
        <dbReference type="PROSITE" id="PS51330"/>
    </source>
</evidence>
<dbReference type="GO" id="GO:0046654">
    <property type="term" value="P:tetrahydrofolate biosynthetic process"/>
    <property type="evidence" value="ECO:0007669"/>
    <property type="project" value="UniProtKB-UniPathway"/>
</dbReference>
<dbReference type="GO" id="GO:0003848">
    <property type="term" value="F:2-amino-4-hydroxy-6-hydroxymethyldihydropteridine diphosphokinase activity"/>
    <property type="evidence" value="ECO:0007669"/>
    <property type="project" value="UniProtKB-EC"/>
</dbReference>
<dbReference type="InterPro" id="IPR024072">
    <property type="entry name" value="DHFR-like_dom_sf"/>
</dbReference>
<dbReference type="GO" id="GO:0005524">
    <property type="term" value="F:ATP binding"/>
    <property type="evidence" value="ECO:0007669"/>
    <property type="project" value="UniProtKB-KW"/>
</dbReference>
<dbReference type="PROSITE" id="PS00794">
    <property type="entry name" value="HPPK"/>
    <property type="match status" value="1"/>
</dbReference>
<sequence length="338" mass="37344">MSAARPYSVWLSLGANLGDRAETIRAALRQIDTVTATRLVQVASFYETAPWGKLDQPGFINTAAEVVTELPLTELLHAMQRIEQALGRVRHEHWGARTIDIDLLAAEGKTSDTAELRLPHPYLTERAFVLRPLLDIATELVVAGRTVRDWWVEPAIQGQQISRAAEVSSPWPLQMIAAADEAGGLGHAGQLLVHDQEDMAHFKALTLGHIVVMGRRTQQSLPGAAPLQGRINIVLTRTQGDIPGFSVCHSLTELWRLLGKLTLAQPQRKVWCIGGGEIYRLLLPYTETIALTRLRGRYRADTFFPDVTAQFREEAQTAGDAQTAVASFCRLVRRHGGQ</sequence>
<reference evidence="10 11" key="1">
    <citation type="submission" date="2016-10" db="EMBL/GenBank/DDBJ databases">
        <authorList>
            <person name="de Groot N.N."/>
        </authorList>
    </citation>
    <scope>NUCLEOTIDE SEQUENCE [LARGE SCALE GENOMIC DNA]</scope>
    <source>
        <strain evidence="10 11">Z108</strain>
    </source>
</reference>
<name>A0A1I3IE23_SELRU</name>
<protein>
    <recommendedName>
        <fullName evidence="3">2-amino-4-hydroxy-6-hydroxymethyldihydropteridine diphosphokinase</fullName>
        <ecNumber evidence="3">2.7.6.3</ecNumber>
    </recommendedName>
</protein>
<proteinExistence type="predicted"/>